<dbReference type="RefSeq" id="WP_008298125.1">
    <property type="nucleotide sequence ID" value="NZ_AEXL02000060.1"/>
</dbReference>
<comment type="caution">
    <text evidence="1">The sequence shown here is derived from an EMBL/GenBank/DDBJ whole genome shotgun (WGS) entry which is preliminary data.</text>
</comment>
<reference evidence="1 2" key="1">
    <citation type="journal article" date="2012" name="J. Bacteriol.">
        <title>Genome sequence of "Candidatus Nitrosopumilus salaria" BD31, an ammonia-oxidizing archaeon from the San Francisco Bay estuary.</title>
        <authorList>
            <person name="Mosier A.C."/>
            <person name="Allen E.E."/>
            <person name="Kim M."/>
            <person name="Ferriera S."/>
            <person name="Francis C.A."/>
        </authorList>
    </citation>
    <scope>NUCLEOTIDE SEQUENCE [LARGE SCALE GENOMIC DNA]</scope>
    <source>
        <strain evidence="1 2">BD31</strain>
    </source>
</reference>
<dbReference type="EMBL" id="AEXL02000060">
    <property type="protein sequence ID" value="EIJ66467.1"/>
    <property type="molecule type" value="Genomic_DNA"/>
</dbReference>
<sequence>MADSNYQAVLVILNDIEANGLYKFNKEYHDEEFFINFIEFEKSFTNSFEKVIQKIDAFETEKDEIVFFAVYSLMLYVNSHLQVFEKFLKIIINSAMIKGSFDEDTSLSQMIRKICNKMQYTEKLKNSIRGLFLVDFRDAIAHQKYIIKDGAITIYPKDQREQITLNELYDDALQVRSMFHAMLDWADATEKPKTKKAILDNTINDLIHQVNTLDKKLDRLS</sequence>
<dbReference type="OrthoDB" id="2930at2157"/>
<dbReference type="Proteomes" id="UP000003423">
    <property type="component" value="Unassembled WGS sequence"/>
</dbReference>
<evidence type="ECO:0000313" key="2">
    <source>
        <dbReference type="Proteomes" id="UP000003423"/>
    </source>
</evidence>
<evidence type="ECO:0000313" key="1">
    <source>
        <dbReference type="EMBL" id="EIJ66467.1"/>
    </source>
</evidence>
<keyword evidence="2" id="KW-1185">Reference proteome</keyword>
<dbReference type="AlphaFoldDB" id="I3D424"/>
<organism evidence="1 2">
    <name type="scientific">Candidatus Nitrosopumilus salarius BD31</name>
    <dbReference type="NCBI Taxonomy" id="859350"/>
    <lineage>
        <taxon>Archaea</taxon>
        <taxon>Nitrososphaerota</taxon>
        <taxon>Nitrososphaeria</taxon>
        <taxon>Nitrosopumilales</taxon>
        <taxon>Nitrosopumilaceae</taxon>
        <taxon>Nitrosopumilus</taxon>
    </lineage>
</organism>
<protein>
    <recommendedName>
        <fullName evidence="3">Cthe-2314-like HEPN domain-containing protein</fullName>
    </recommendedName>
</protein>
<evidence type="ECO:0008006" key="3">
    <source>
        <dbReference type="Google" id="ProtNLM"/>
    </source>
</evidence>
<dbReference type="PATRIC" id="fig|859350.6.peg.531"/>
<gene>
    <name evidence="1" type="ORF">BD31_I1374</name>
</gene>
<name>I3D424_9ARCH</name>
<proteinExistence type="predicted"/>
<accession>I3D424</accession>